<evidence type="ECO:0000313" key="13">
    <source>
        <dbReference type="EMBL" id="CAF3933268.1"/>
    </source>
</evidence>
<keyword evidence="4" id="KW-0418">Kinase</keyword>
<dbReference type="GO" id="GO:0051287">
    <property type="term" value="F:NAD binding"/>
    <property type="evidence" value="ECO:0007669"/>
    <property type="project" value="InterPro"/>
</dbReference>
<reference evidence="11" key="1">
    <citation type="submission" date="2021-02" db="EMBL/GenBank/DDBJ databases">
        <authorList>
            <person name="Nowell W R."/>
        </authorList>
    </citation>
    <scope>NUCLEOTIDE SEQUENCE</scope>
</reference>
<dbReference type="Pfam" id="PF00069">
    <property type="entry name" value="Pkinase"/>
    <property type="match status" value="1"/>
</dbReference>
<dbReference type="InterPro" id="IPR006140">
    <property type="entry name" value="D-isomer_DH_NAD-bd"/>
</dbReference>
<evidence type="ECO:0000313" key="12">
    <source>
        <dbReference type="EMBL" id="CAF3816388.1"/>
    </source>
</evidence>
<dbReference type="PROSITE" id="PS50011">
    <property type="entry name" value="PROTEIN_KINASE_DOM"/>
    <property type="match status" value="1"/>
</dbReference>
<name>A0A814UAL0_9BILA</name>
<proteinExistence type="predicted"/>
<dbReference type="EMBL" id="CAJNOK010007930">
    <property type="protein sequence ID" value="CAF1048856.1"/>
    <property type="molecule type" value="Genomic_DNA"/>
</dbReference>
<evidence type="ECO:0000256" key="2">
    <source>
        <dbReference type="ARBA" id="ARBA00022679"/>
    </source>
</evidence>
<evidence type="ECO:0000256" key="4">
    <source>
        <dbReference type="ARBA" id="ARBA00022777"/>
    </source>
</evidence>
<dbReference type="Pfam" id="PF02826">
    <property type="entry name" value="2-Hacid_dh_C"/>
    <property type="match status" value="1"/>
</dbReference>
<evidence type="ECO:0000259" key="9">
    <source>
        <dbReference type="PROSITE" id="PS50011"/>
    </source>
</evidence>
<dbReference type="EMBL" id="CAJNOQ010007466">
    <property type="protein sequence ID" value="CAF1169548.1"/>
    <property type="molecule type" value="Genomic_DNA"/>
</dbReference>
<dbReference type="Proteomes" id="UP000682733">
    <property type="component" value="Unassembled WGS sequence"/>
</dbReference>
<dbReference type="SMART" id="SM00220">
    <property type="entry name" value="S_TKc"/>
    <property type="match status" value="1"/>
</dbReference>
<evidence type="ECO:0000256" key="3">
    <source>
        <dbReference type="ARBA" id="ARBA00022741"/>
    </source>
</evidence>
<accession>A0A814UAL0</accession>
<evidence type="ECO:0000313" key="14">
    <source>
        <dbReference type="Proteomes" id="UP000663829"/>
    </source>
</evidence>
<sequence length="652" mass="74048">MSRLPRLLIPQQLPTHFLRILREKFECDYHDNSQPMQRDELLKQVEKNSPNAILFTLTTQVDKEILDRCGTNLKALATISVGYDHVDIAECKKRNIPVGYTPGVLTDSTADLTIGLLIATARRFEESIQSVRHGQWGLWQLMNMCGKSITDSTVGIVGLGRIGMAVARRLIPFGVKEILYTGNSEKTFKEEADKRLFSYVKFFDLLSQSDFVIITCALNEKTKNLFDIEAFKAMKSDSILINTSRGPVVDQDALYEALSNGQIQAAGLDVTVPEPLPPTHKLLTLKNCLILPHIGSADVTTRMKMAQISVDNLCNYFEDSFTFHEKKTHGVFKYVNGHCFDVGYRYSDLKYLGDGAFGKVASAYDNVTGENVAIKKIQLPYANRLYWTRTIRELCILHAIKHDNVVRLLDCFTNANCAENIEEVYFVFNLMDMDLHEIIRKHRNEGDTLTSEHVQFLMYQLVRGLKFIHSANIMHRDLKPSNIFVTKECDLRLGDFGLARIPEADGGQMTEYVTTRWYRAPELMLASGYYDKSADIWSAGCIFGELLRGQPLFPGTHYANQLDLIFDCIGYPKDPQQDLQWLPEKAKNYVVKRYQKCKTSLTETFSFKNSASSINKLTTMESLALDLLEKMLQFSPSKRITAATAISRIYQN</sequence>
<dbReference type="SUPFAM" id="SSF56112">
    <property type="entry name" value="Protein kinase-like (PK-like)"/>
    <property type="match status" value="1"/>
</dbReference>
<gene>
    <name evidence="11" type="ORF">GPM918_LOCUS22107</name>
    <name evidence="10" type="ORF">OVA965_LOCUS16861</name>
    <name evidence="13" type="ORF">SRO942_LOCUS22103</name>
    <name evidence="12" type="ORF">TMI583_LOCUS16873</name>
</gene>
<dbReference type="SUPFAM" id="SSF51735">
    <property type="entry name" value="NAD(P)-binding Rossmann-fold domains"/>
    <property type="match status" value="1"/>
</dbReference>
<dbReference type="PANTHER" id="PTHR24055">
    <property type="entry name" value="MITOGEN-ACTIVATED PROTEIN KINASE"/>
    <property type="match status" value="1"/>
</dbReference>
<dbReference type="InterPro" id="IPR000719">
    <property type="entry name" value="Prot_kinase_dom"/>
</dbReference>
<dbReference type="GO" id="GO:0005524">
    <property type="term" value="F:ATP binding"/>
    <property type="evidence" value="ECO:0007669"/>
    <property type="project" value="UniProtKB-UniRule"/>
</dbReference>
<evidence type="ECO:0000313" key="11">
    <source>
        <dbReference type="EMBL" id="CAF1169548.1"/>
    </source>
</evidence>
<feature type="binding site" evidence="8">
    <location>
        <position position="376"/>
    </location>
    <ligand>
        <name>ATP</name>
        <dbReference type="ChEBI" id="CHEBI:30616"/>
    </ligand>
</feature>
<comment type="caution">
    <text evidence="11">The sequence shown here is derived from an EMBL/GenBank/DDBJ whole genome shotgun (WGS) entry which is preliminary data.</text>
</comment>
<keyword evidence="14" id="KW-1185">Reference proteome</keyword>
<evidence type="ECO:0000256" key="5">
    <source>
        <dbReference type="ARBA" id="ARBA00022840"/>
    </source>
</evidence>
<evidence type="ECO:0000256" key="7">
    <source>
        <dbReference type="ARBA" id="ARBA00073306"/>
    </source>
</evidence>
<evidence type="ECO:0000256" key="6">
    <source>
        <dbReference type="ARBA" id="ARBA00023002"/>
    </source>
</evidence>
<dbReference type="InterPro" id="IPR036291">
    <property type="entry name" value="NAD(P)-bd_dom_sf"/>
</dbReference>
<protein>
    <recommendedName>
        <fullName evidence="7">Glyoxylate reductase/hydroxypyruvate reductase</fullName>
    </recommendedName>
</protein>
<dbReference type="Proteomes" id="UP000663829">
    <property type="component" value="Unassembled WGS sequence"/>
</dbReference>
<dbReference type="PROSITE" id="PS00108">
    <property type="entry name" value="PROTEIN_KINASE_ST"/>
    <property type="match status" value="1"/>
</dbReference>
<keyword evidence="1" id="KW-0723">Serine/threonine-protein kinase</keyword>
<dbReference type="InterPro" id="IPR029753">
    <property type="entry name" value="D-isomer_DH_CS"/>
</dbReference>
<dbReference type="Gene3D" id="3.30.200.20">
    <property type="entry name" value="Phosphorylase Kinase, domain 1"/>
    <property type="match status" value="1"/>
</dbReference>
<dbReference type="Pfam" id="PF00389">
    <property type="entry name" value="2-Hacid_dh"/>
    <property type="match status" value="1"/>
</dbReference>
<dbReference type="InterPro" id="IPR006139">
    <property type="entry name" value="D-isomer_2_OHA_DH_cat_dom"/>
</dbReference>
<evidence type="ECO:0000256" key="8">
    <source>
        <dbReference type="PROSITE-ProRule" id="PRU10141"/>
    </source>
</evidence>
<dbReference type="InterPro" id="IPR008271">
    <property type="entry name" value="Ser/Thr_kinase_AS"/>
</dbReference>
<dbReference type="EMBL" id="CAJOBC010007465">
    <property type="protein sequence ID" value="CAF3933268.1"/>
    <property type="molecule type" value="Genomic_DNA"/>
</dbReference>
<dbReference type="SUPFAM" id="SSF52283">
    <property type="entry name" value="Formate/glycerate dehydrogenase catalytic domain-like"/>
    <property type="match status" value="1"/>
</dbReference>
<evidence type="ECO:0000313" key="10">
    <source>
        <dbReference type="EMBL" id="CAF1048856.1"/>
    </source>
</evidence>
<evidence type="ECO:0000256" key="1">
    <source>
        <dbReference type="ARBA" id="ARBA00022527"/>
    </source>
</evidence>
<dbReference type="CDD" id="cd05301">
    <property type="entry name" value="GDH"/>
    <property type="match status" value="1"/>
</dbReference>
<organism evidence="11 14">
    <name type="scientific">Didymodactylos carnosus</name>
    <dbReference type="NCBI Taxonomy" id="1234261"/>
    <lineage>
        <taxon>Eukaryota</taxon>
        <taxon>Metazoa</taxon>
        <taxon>Spiralia</taxon>
        <taxon>Gnathifera</taxon>
        <taxon>Rotifera</taxon>
        <taxon>Eurotatoria</taxon>
        <taxon>Bdelloidea</taxon>
        <taxon>Philodinida</taxon>
        <taxon>Philodinidae</taxon>
        <taxon>Didymodactylos</taxon>
    </lineage>
</organism>
<dbReference type="FunFam" id="1.10.510.10:FF:000624">
    <property type="entry name" value="Mitogen-activated protein kinase"/>
    <property type="match status" value="1"/>
</dbReference>
<dbReference type="Proteomes" id="UP000681722">
    <property type="component" value="Unassembled WGS sequence"/>
</dbReference>
<dbReference type="InterPro" id="IPR011009">
    <property type="entry name" value="Kinase-like_dom_sf"/>
</dbReference>
<feature type="domain" description="Protein kinase" evidence="9">
    <location>
        <begin position="346"/>
        <end position="652"/>
    </location>
</feature>
<dbReference type="PROSITE" id="PS00671">
    <property type="entry name" value="D_2_HYDROXYACID_DH_3"/>
    <property type="match status" value="1"/>
</dbReference>
<dbReference type="AlphaFoldDB" id="A0A814UAL0"/>
<dbReference type="InterPro" id="IPR050117">
    <property type="entry name" value="MAPK"/>
</dbReference>
<dbReference type="Gene3D" id="3.40.50.720">
    <property type="entry name" value="NAD(P)-binding Rossmann-like Domain"/>
    <property type="match status" value="2"/>
</dbReference>
<dbReference type="Proteomes" id="UP000677228">
    <property type="component" value="Unassembled WGS sequence"/>
</dbReference>
<keyword evidence="5 8" id="KW-0067">ATP-binding</keyword>
<keyword evidence="6" id="KW-0560">Oxidoreductase</keyword>
<keyword evidence="2" id="KW-0808">Transferase</keyword>
<dbReference type="Gene3D" id="1.10.510.10">
    <property type="entry name" value="Transferase(Phosphotransferase) domain 1"/>
    <property type="match status" value="1"/>
</dbReference>
<keyword evidence="3 8" id="KW-0547">Nucleotide-binding</keyword>
<dbReference type="GO" id="GO:0016616">
    <property type="term" value="F:oxidoreductase activity, acting on the CH-OH group of donors, NAD or NADP as acceptor"/>
    <property type="evidence" value="ECO:0007669"/>
    <property type="project" value="InterPro"/>
</dbReference>
<dbReference type="FunFam" id="3.40.50.720:FF:000026">
    <property type="entry name" value="Glyoxylate/hydroxypyruvate reductase B"/>
    <property type="match status" value="1"/>
</dbReference>
<dbReference type="GO" id="GO:0004674">
    <property type="term" value="F:protein serine/threonine kinase activity"/>
    <property type="evidence" value="ECO:0007669"/>
    <property type="project" value="UniProtKB-KW"/>
</dbReference>
<dbReference type="OrthoDB" id="298012at2759"/>
<dbReference type="InterPro" id="IPR017441">
    <property type="entry name" value="Protein_kinase_ATP_BS"/>
</dbReference>
<dbReference type="EMBL" id="CAJOBA010007944">
    <property type="protein sequence ID" value="CAF3816388.1"/>
    <property type="molecule type" value="Genomic_DNA"/>
</dbReference>
<dbReference type="CDD" id="cd07834">
    <property type="entry name" value="STKc_MAPK"/>
    <property type="match status" value="1"/>
</dbReference>
<dbReference type="PROSITE" id="PS00107">
    <property type="entry name" value="PROTEIN_KINASE_ATP"/>
    <property type="match status" value="1"/>
</dbReference>